<evidence type="ECO:0000259" key="3">
    <source>
        <dbReference type="SMART" id="SM00499"/>
    </source>
</evidence>
<organism evidence="4 5">
    <name type="scientific">Dendrobium nobile</name>
    <name type="common">Orchid</name>
    <dbReference type="NCBI Taxonomy" id="94219"/>
    <lineage>
        <taxon>Eukaryota</taxon>
        <taxon>Viridiplantae</taxon>
        <taxon>Streptophyta</taxon>
        <taxon>Embryophyta</taxon>
        <taxon>Tracheophyta</taxon>
        <taxon>Spermatophyta</taxon>
        <taxon>Magnoliopsida</taxon>
        <taxon>Liliopsida</taxon>
        <taxon>Asparagales</taxon>
        <taxon>Orchidaceae</taxon>
        <taxon>Epidendroideae</taxon>
        <taxon>Malaxideae</taxon>
        <taxon>Dendrobiinae</taxon>
        <taxon>Dendrobium</taxon>
    </lineage>
</organism>
<proteinExistence type="inferred from homology"/>
<keyword evidence="1" id="KW-0813">Transport</keyword>
<keyword evidence="1" id="KW-0446">Lipid-binding</keyword>
<dbReference type="EMBL" id="JAGYWB010000012">
    <property type="protein sequence ID" value="KAI0501852.1"/>
    <property type="molecule type" value="Genomic_DNA"/>
</dbReference>
<gene>
    <name evidence="4" type="ORF">KFK09_016797</name>
</gene>
<comment type="function">
    <text evidence="1">Plant non-specific lipid-transfer proteins transfer phospholipids as well as galactolipids across membranes. May play a role in wax or cutin deposition in the cell walls of expanding epidermal cells and certain secretory tissues.</text>
</comment>
<feature type="signal peptide" evidence="2">
    <location>
        <begin position="1"/>
        <end position="28"/>
    </location>
</feature>
<name>A0A8T3B1M0_DENNO</name>
<feature type="chain" id="PRO_5035769557" description="Non-specific lipid-transfer protein" evidence="2">
    <location>
        <begin position="29"/>
        <end position="120"/>
    </location>
</feature>
<evidence type="ECO:0000256" key="2">
    <source>
        <dbReference type="SAM" id="SignalP"/>
    </source>
</evidence>
<dbReference type="SMR" id="A0A8T3B1M0"/>
<dbReference type="InterPro" id="IPR000528">
    <property type="entry name" value="Plant_nsLTP"/>
</dbReference>
<dbReference type="InterPro" id="IPR016140">
    <property type="entry name" value="Bifunc_inhib/LTP/seed_store"/>
</dbReference>
<dbReference type="GO" id="GO:0008289">
    <property type="term" value="F:lipid binding"/>
    <property type="evidence" value="ECO:0007669"/>
    <property type="project" value="UniProtKB-KW"/>
</dbReference>
<dbReference type="PANTHER" id="PTHR33076">
    <property type="entry name" value="NON-SPECIFIC LIPID-TRANSFER PROTEIN 2-RELATED"/>
    <property type="match status" value="1"/>
</dbReference>
<comment type="caution">
    <text evidence="4">The sequence shown here is derived from an EMBL/GenBank/DDBJ whole genome shotgun (WGS) entry which is preliminary data.</text>
</comment>
<dbReference type="PROSITE" id="PS51257">
    <property type="entry name" value="PROKAR_LIPOPROTEIN"/>
    <property type="match status" value="1"/>
</dbReference>
<dbReference type="OrthoDB" id="770678at2759"/>
<keyword evidence="5" id="KW-1185">Reference proteome</keyword>
<dbReference type="Pfam" id="PF00234">
    <property type="entry name" value="Tryp_alpha_amyl"/>
    <property type="match status" value="1"/>
</dbReference>
<dbReference type="PRINTS" id="PR00382">
    <property type="entry name" value="LIPIDTRNSFER"/>
</dbReference>
<accession>A0A8T3B1M0</accession>
<evidence type="ECO:0000313" key="5">
    <source>
        <dbReference type="Proteomes" id="UP000829196"/>
    </source>
</evidence>
<dbReference type="Proteomes" id="UP000829196">
    <property type="component" value="Unassembled WGS sequence"/>
</dbReference>
<dbReference type="AlphaFoldDB" id="A0A8T3B1M0"/>
<protein>
    <recommendedName>
        <fullName evidence="1">Non-specific lipid-transfer protein</fullName>
    </recommendedName>
</protein>
<dbReference type="GO" id="GO:0006869">
    <property type="term" value="P:lipid transport"/>
    <property type="evidence" value="ECO:0007669"/>
    <property type="project" value="InterPro"/>
</dbReference>
<dbReference type="Gene3D" id="1.10.110.10">
    <property type="entry name" value="Plant lipid-transfer and hydrophobic proteins"/>
    <property type="match status" value="1"/>
</dbReference>
<dbReference type="CDD" id="cd01960">
    <property type="entry name" value="nsLTP1"/>
    <property type="match status" value="1"/>
</dbReference>
<keyword evidence="2" id="KW-0732">Signal</keyword>
<feature type="domain" description="Bifunctional inhibitor/plant lipid transfer protein/seed storage helical" evidence="3">
    <location>
        <begin position="32"/>
        <end position="116"/>
    </location>
</feature>
<reference evidence="4" key="1">
    <citation type="journal article" date="2022" name="Front. Genet.">
        <title>Chromosome-Scale Assembly of the Dendrobium nobile Genome Provides Insights Into the Molecular Mechanism of the Biosynthesis of the Medicinal Active Ingredient of Dendrobium.</title>
        <authorList>
            <person name="Xu Q."/>
            <person name="Niu S.-C."/>
            <person name="Li K.-L."/>
            <person name="Zheng P.-J."/>
            <person name="Zhang X.-J."/>
            <person name="Jia Y."/>
            <person name="Liu Y."/>
            <person name="Niu Y.-X."/>
            <person name="Yu L.-H."/>
            <person name="Chen D.-F."/>
            <person name="Zhang G.-Q."/>
        </authorList>
    </citation>
    <scope>NUCLEOTIDE SEQUENCE</scope>
    <source>
        <tissue evidence="4">Leaf</tissue>
    </source>
</reference>
<dbReference type="InterPro" id="IPR036312">
    <property type="entry name" value="Bifun_inhib/LTP/seed_sf"/>
</dbReference>
<dbReference type="PROSITE" id="PS00597">
    <property type="entry name" value="PLANT_LTP"/>
    <property type="match status" value="1"/>
</dbReference>
<dbReference type="SUPFAM" id="SSF47699">
    <property type="entry name" value="Bifunctional inhibitor/lipid-transfer protein/seed storage 2S albumin"/>
    <property type="match status" value="1"/>
</dbReference>
<sequence length="120" mass="12105">MARSTASMAVVFMVSFLLVSCFLREASAAISCGTVVSSLAQCISYIRGLGPLTLACCSGVKSLNSQAQTTPDRQAACACLKSLAGQIPGLKPALAAGVPGKCGVSVGYAISTSTDCTKVH</sequence>
<evidence type="ECO:0000256" key="1">
    <source>
        <dbReference type="RuleBase" id="RU000628"/>
    </source>
</evidence>
<comment type="similarity">
    <text evidence="1">Belongs to the plant LTP family.</text>
</comment>
<evidence type="ECO:0000313" key="4">
    <source>
        <dbReference type="EMBL" id="KAI0501852.1"/>
    </source>
</evidence>
<dbReference type="SMART" id="SM00499">
    <property type="entry name" value="AAI"/>
    <property type="match status" value="1"/>
</dbReference>